<dbReference type="AlphaFoldDB" id="A0A1I8JMM8"/>
<evidence type="ECO:0000313" key="2">
    <source>
        <dbReference type="WBParaSite" id="snap_masked-unitig_26456-processed-gene-0.2-mRNA-1"/>
    </source>
</evidence>
<sequence>DPAILLATRNTMVPLRSTPESVAKSVTSLEWNPLQGCLTLCRMRDCVASRVPTDASSGLCGR</sequence>
<keyword evidence="1" id="KW-1185">Reference proteome</keyword>
<organism evidence="1 2">
    <name type="scientific">Macrostomum lignano</name>
    <dbReference type="NCBI Taxonomy" id="282301"/>
    <lineage>
        <taxon>Eukaryota</taxon>
        <taxon>Metazoa</taxon>
        <taxon>Spiralia</taxon>
        <taxon>Lophotrochozoa</taxon>
        <taxon>Platyhelminthes</taxon>
        <taxon>Rhabditophora</taxon>
        <taxon>Macrostomorpha</taxon>
        <taxon>Macrostomida</taxon>
        <taxon>Macrostomidae</taxon>
        <taxon>Macrostomum</taxon>
    </lineage>
</organism>
<dbReference type="Proteomes" id="UP000095280">
    <property type="component" value="Unplaced"/>
</dbReference>
<proteinExistence type="predicted"/>
<reference evidence="2" key="1">
    <citation type="submission" date="2016-11" db="UniProtKB">
        <authorList>
            <consortium name="WormBaseParasite"/>
        </authorList>
    </citation>
    <scope>IDENTIFICATION</scope>
</reference>
<name>A0A1I8JMM8_9PLAT</name>
<evidence type="ECO:0000313" key="1">
    <source>
        <dbReference type="Proteomes" id="UP000095280"/>
    </source>
</evidence>
<accession>A0A1I8JMM8</accession>
<protein>
    <submittedName>
        <fullName evidence="2">Apple domain-containing protein</fullName>
    </submittedName>
</protein>
<dbReference type="WBParaSite" id="snap_masked-unitig_26456-processed-gene-0.2-mRNA-1">
    <property type="protein sequence ID" value="snap_masked-unitig_26456-processed-gene-0.2-mRNA-1"/>
    <property type="gene ID" value="snap_masked-unitig_26456-processed-gene-0.2"/>
</dbReference>